<dbReference type="PANTHER" id="PTHR10815">
    <property type="entry name" value="METHYLATED-DNA--PROTEIN-CYSTEINE METHYLTRANSFERASE"/>
    <property type="match status" value="1"/>
</dbReference>
<dbReference type="Pfam" id="PF01035">
    <property type="entry name" value="DNA_binding_1"/>
    <property type="match status" value="1"/>
</dbReference>
<dbReference type="InterPro" id="IPR014048">
    <property type="entry name" value="MethylDNA_cys_MeTrfase_DNA-bd"/>
</dbReference>
<keyword evidence="3" id="KW-0808">Transferase</keyword>
<dbReference type="EMBL" id="RXIL01000001">
    <property type="protein sequence ID" value="RZN73919.1"/>
    <property type="molecule type" value="Genomic_DNA"/>
</dbReference>
<protein>
    <submittedName>
        <fullName evidence="3">Methylated-DNA--[protein]-cysteine S-methyltransferase</fullName>
    </submittedName>
</protein>
<reference evidence="3 4" key="1">
    <citation type="journal article" date="2019" name="Nat. Microbiol.">
        <title>Wide diversity of methane and short-chain alkane metabolisms in uncultured archaea.</title>
        <authorList>
            <person name="Borrel G."/>
            <person name="Adam P.S."/>
            <person name="McKay L.J."/>
            <person name="Chen L.X."/>
            <person name="Sierra-Garcia I.N."/>
            <person name="Sieber C.M."/>
            <person name="Letourneur Q."/>
            <person name="Ghozlane A."/>
            <person name="Andersen G.L."/>
            <person name="Li W.J."/>
            <person name="Hallam S.J."/>
            <person name="Muyzer G."/>
            <person name="de Oliveira V.M."/>
            <person name="Inskeep W.P."/>
            <person name="Banfield J.F."/>
            <person name="Gribaldo S."/>
        </authorList>
    </citation>
    <scope>NUCLEOTIDE SEQUENCE [LARGE SCALE GENOMIC DNA]</scope>
    <source>
        <strain evidence="3">NM1b</strain>
    </source>
</reference>
<dbReference type="CDD" id="cd06445">
    <property type="entry name" value="ATase"/>
    <property type="match status" value="1"/>
</dbReference>
<dbReference type="NCBIfam" id="TIGR00589">
    <property type="entry name" value="ogt"/>
    <property type="match status" value="1"/>
</dbReference>
<dbReference type="PANTHER" id="PTHR10815:SF13">
    <property type="entry name" value="METHYLATED-DNA--PROTEIN-CYSTEINE METHYLTRANSFERASE"/>
    <property type="match status" value="1"/>
</dbReference>
<accession>A0A520KZ99</accession>
<dbReference type="GO" id="GO:0032259">
    <property type="term" value="P:methylation"/>
    <property type="evidence" value="ECO:0007669"/>
    <property type="project" value="UniProtKB-KW"/>
</dbReference>
<keyword evidence="1" id="KW-0227">DNA damage</keyword>
<dbReference type="GO" id="GO:0006281">
    <property type="term" value="P:DNA repair"/>
    <property type="evidence" value="ECO:0007669"/>
    <property type="project" value="InterPro"/>
</dbReference>
<comment type="caution">
    <text evidence="3">The sequence shown here is derived from an EMBL/GenBank/DDBJ whole genome shotgun (WGS) entry which is preliminary data.</text>
</comment>
<dbReference type="InterPro" id="IPR036217">
    <property type="entry name" value="MethylDNA_cys_MeTrfase_DNAb"/>
</dbReference>
<evidence type="ECO:0000313" key="3">
    <source>
        <dbReference type="EMBL" id="RZN73919.1"/>
    </source>
</evidence>
<gene>
    <name evidence="3" type="ORF">EF807_00160</name>
</gene>
<evidence type="ECO:0000256" key="1">
    <source>
        <dbReference type="ARBA" id="ARBA00022763"/>
    </source>
</evidence>
<evidence type="ECO:0000259" key="2">
    <source>
        <dbReference type="Pfam" id="PF01035"/>
    </source>
</evidence>
<dbReference type="SUPFAM" id="SSF46767">
    <property type="entry name" value="Methylated DNA-protein cysteine methyltransferase, C-terminal domain"/>
    <property type="match status" value="1"/>
</dbReference>
<proteinExistence type="predicted"/>
<feature type="domain" description="Methylated-DNA-[protein]-cysteine S-methyltransferase DNA binding" evidence="2">
    <location>
        <begin position="79"/>
        <end position="161"/>
    </location>
</feature>
<dbReference type="GO" id="GO:0008168">
    <property type="term" value="F:methyltransferase activity"/>
    <property type="evidence" value="ECO:0007669"/>
    <property type="project" value="UniProtKB-KW"/>
</dbReference>
<keyword evidence="3" id="KW-0489">Methyltransferase</keyword>
<sequence length="165" mass="19101">MWYMQKIDTCDSFYSDLLNLYVCVRCRCDKVEEVSLSDHHRREKDGRLAHSILQDLKGYLEGDDPDFSKYEVDSSFYTDFEWRVLEEARKIPFGKEIFYSDLACRVFGNKGNMRGARAVGNALSKNRTPLITPCHRVIGKNNIGGYKYGVEIKKKLLNLEREANG</sequence>
<organism evidence="3 4">
    <name type="scientific">Candidatus Methanolliviera hydrocarbonicum</name>
    <dbReference type="NCBI Taxonomy" id="2491085"/>
    <lineage>
        <taxon>Archaea</taxon>
        <taxon>Methanobacteriati</taxon>
        <taxon>Methanobacteriota</taxon>
        <taxon>Candidatus Methanoliparia</taxon>
        <taxon>Candidatus Methanoliparales</taxon>
        <taxon>Candidatus Methanollivieraceae</taxon>
        <taxon>Candidatus Methanolliviera</taxon>
    </lineage>
</organism>
<dbReference type="Proteomes" id="UP000320766">
    <property type="component" value="Unassembled WGS sequence"/>
</dbReference>
<evidence type="ECO:0000313" key="4">
    <source>
        <dbReference type="Proteomes" id="UP000320766"/>
    </source>
</evidence>
<name>A0A520KZ99_9EURY</name>
<dbReference type="InterPro" id="IPR036388">
    <property type="entry name" value="WH-like_DNA-bd_sf"/>
</dbReference>
<dbReference type="AlphaFoldDB" id="A0A520KZ99"/>
<dbReference type="Gene3D" id="1.10.10.10">
    <property type="entry name" value="Winged helix-like DNA-binding domain superfamily/Winged helix DNA-binding domain"/>
    <property type="match status" value="1"/>
</dbReference>